<reference evidence="7 8" key="1">
    <citation type="submission" date="2023-05" db="EMBL/GenBank/DDBJ databases">
        <title>A 100% complete, gapless, phased diploid assembly of the Scenedesmus obliquus UTEX 3031 genome.</title>
        <authorList>
            <person name="Biondi T.C."/>
            <person name="Hanschen E.R."/>
            <person name="Kwon T."/>
            <person name="Eng W."/>
            <person name="Kruse C.P.S."/>
            <person name="Koehler S.I."/>
            <person name="Kunde Y."/>
            <person name="Gleasner C.D."/>
            <person name="You Mak K.T."/>
            <person name="Polle J."/>
            <person name="Hovde B.T."/>
            <person name="Starkenburg S.R."/>
        </authorList>
    </citation>
    <scope>NUCLEOTIDE SEQUENCE [LARGE SCALE GENOMIC DNA]</scope>
    <source>
        <strain evidence="7 8">DOE0152z</strain>
    </source>
</reference>
<keyword evidence="3 6" id="KW-0812">Transmembrane</keyword>
<dbReference type="PANTHER" id="PTHR45649:SF26">
    <property type="entry name" value="OS04G0435100 PROTEIN"/>
    <property type="match status" value="1"/>
</dbReference>
<dbReference type="PIRSF" id="PIRSF006060">
    <property type="entry name" value="AA_transporter"/>
    <property type="match status" value="1"/>
</dbReference>
<dbReference type="Pfam" id="PF13520">
    <property type="entry name" value="AA_permease_2"/>
    <property type="match status" value="2"/>
</dbReference>
<gene>
    <name evidence="7" type="ORF">OEZ85_004061</name>
</gene>
<feature type="transmembrane region" description="Helical" evidence="6">
    <location>
        <begin position="416"/>
        <end position="435"/>
    </location>
</feature>
<feature type="transmembrane region" description="Helical" evidence="6">
    <location>
        <begin position="38"/>
        <end position="62"/>
    </location>
</feature>
<evidence type="ECO:0000256" key="6">
    <source>
        <dbReference type="SAM" id="Phobius"/>
    </source>
</evidence>
<evidence type="ECO:0000256" key="5">
    <source>
        <dbReference type="ARBA" id="ARBA00023136"/>
    </source>
</evidence>
<feature type="transmembrane region" description="Helical" evidence="6">
    <location>
        <begin position="487"/>
        <end position="509"/>
    </location>
</feature>
<feature type="transmembrane region" description="Helical" evidence="6">
    <location>
        <begin position="515"/>
        <end position="536"/>
    </location>
</feature>
<evidence type="ECO:0000313" key="7">
    <source>
        <dbReference type="EMBL" id="WIA19445.1"/>
    </source>
</evidence>
<feature type="transmembrane region" description="Helical" evidence="6">
    <location>
        <begin position="269"/>
        <end position="293"/>
    </location>
</feature>
<feature type="transmembrane region" description="Helical" evidence="6">
    <location>
        <begin position="299"/>
        <end position="325"/>
    </location>
</feature>
<comment type="subcellular location">
    <subcellularLocation>
        <location evidence="1">Membrane</location>
        <topology evidence="1">Multi-pass membrane protein</topology>
    </subcellularLocation>
</comment>
<feature type="transmembrane region" description="Helical" evidence="6">
    <location>
        <begin position="196"/>
        <end position="214"/>
    </location>
</feature>
<evidence type="ECO:0000256" key="4">
    <source>
        <dbReference type="ARBA" id="ARBA00022989"/>
    </source>
</evidence>
<evidence type="ECO:0000256" key="2">
    <source>
        <dbReference type="ARBA" id="ARBA00022448"/>
    </source>
</evidence>
<proteinExistence type="predicted"/>
<evidence type="ECO:0000313" key="8">
    <source>
        <dbReference type="Proteomes" id="UP001244341"/>
    </source>
</evidence>
<feature type="transmembrane region" description="Helical" evidence="6">
    <location>
        <begin position="161"/>
        <end position="184"/>
    </location>
</feature>
<organism evidence="7 8">
    <name type="scientific">Tetradesmus obliquus</name>
    <name type="common">Green alga</name>
    <name type="synonym">Acutodesmus obliquus</name>
    <dbReference type="NCBI Taxonomy" id="3088"/>
    <lineage>
        <taxon>Eukaryota</taxon>
        <taxon>Viridiplantae</taxon>
        <taxon>Chlorophyta</taxon>
        <taxon>core chlorophytes</taxon>
        <taxon>Chlorophyceae</taxon>
        <taxon>CS clade</taxon>
        <taxon>Sphaeropleales</taxon>
        <taxon>Scenedesmaceae</taxon>
        <taxon>Tetradesmus</taxon>
    </lineage>
</organism>
<feature type="transmembrane region" description="Helical" evidence="6">
    <location>
        <begin position="113"/>
        <end position="141"/>
    </location>
</feature>
<feature type="transmembrane region" description="Helical" evidence="6">
    <location>
        <begin position="239"/>
        <end position="257"/>
    </location>
</feature>
<keyword evidence="8" id="KW-1185">Reference proteome</keyword>
<protein>
    <recommendedName>
        <fullName evidence="9">Amino acid permease/ SLC12A domain-containing protein</fullName>
    </recommendedName>
</protein>
<dbReference type="EMBL" id="CP126217">
    <property type="protein sequence ID" value="WIA19445.1"/>
    <property type="molecule type" value="Genomic_DNA"/>
</dbReference>
<dbReference type="PANTHER" id="PTHR45649">
    <property type="entry name" value="AMINO-ACID PERMEASE BAT1"/>
    <property type="match status" value="1"/>
</dbReference>
<feature type="transmembrane region" description="Helical" evidence="6">
    <location>
        <begin position="68"/>
        <end position="92"/>
    </location>
</feature>
<keyword evidence="5 6" id="KW-0472">Membrane</keyword>
<name>A0ABY8UE40_TETOB</name>
<keyword evidence="2" id="KW-0813">Transport</keyword>
<dbReference type="Proteomes" id="UP001244341">
    <property type="component" value="Chromosome 10b"/>
</dbReference>
<dbReference type="Gene3D" id="1.20.1740.10">
    <property type="entry name" value="Amino acid/polyamine transporter I"/>
    <property type="match status" value="2"/>
</dbReference>
<feature type="transmembrane region" description="Helical" evidence="6">
    <location>
        <begin position="441"/>
        <end position="467"/>
    </location>
</feature>
<dbReference type="InterPro" id="IPR002293">
    <property type="entry name" value="AA/rel_permease1"/>
</dbReference>
<evidence type="ECO:0000256" key="3">
    <source>
        <dbReference type="ARBA" id="ARBA00022692"/>
    </source>
</evidence>
<sequence>MGWLKQHLQESEQQDVGTLHKLGYKQELSRQLSMFHNFATTFSFLSPITGLTGTYAFLYTYGGPVSAIWGWCLVVCFNFMIGLILSEICSAYPTSGGVYYWAHKLGSPRTRNVLSFVCGWFNVLGQLGSSAGVAYTTAWLITDFIRLGTGGAAGAAAGVAISQPMLLAVYAAVLILIGLINTVTVRALGMVGEISIWWHVIGCTTFVIMLPAVAPTHQTAEWVFTTFAPDKAYTGIDSMPMLFILSLLGCQWAMVGYDAASHLTEETHAAAVSGPVSILATIGMGFLLGISFLPSSHSSSLLSACPVSILATIGMGFLLGISFLLSVTFSIQDPANVLSVDNAVGGSNPVMGIAWDAFAARFGNGLGSLGLMTVPLLCSMFCGNACVTSTSRTLYAFSRDGAVPLSRWWSKVNPRFEAPVNAVWCVVLLCFILGLPMLHSYVAFAAITSIGVVGLYSSYLICISLRLLAREEDFPRGPFHLGRWSKLVAGIALTWACIAIIMFILPQVYPVTAASLNYAPVAVGLVLVVSLGWWFADARKWFTGPRKTVEEEEDGQVEAAKAVL</sequence>
<keyword evidence="4 6" id="KW-1133">Transmembrane helix</keyword>
<evidence type="ECO:0008006" key="9">
    <source>
        <dbReference type="Google" id="ProtNLM"/>
    </source>
</evidence>
<evidence type="ECO:0000256" key="1">
    <source>
        <dbReference type="ARBA" id="ARBA00004141"/>
    </source>
</evidence>
<accession>A0ABY8UE40</accession>